<protein>
    <submittedName>
        <fullName evidence="1">(spotted green pufferfish) hypothetical protein</fullName>
    </submittedName>
</protein>
<evidence type="ECO:0000313" key="1">
    <source>
        <dbReference type="EMBL" id="CAF99663.1"/>
    </source>
</evidence>
<name>Q4SI69_TETNG</name>
<comment type="caution">
    <text evidence="1">The sequence shown here is derived from an EMBL/GenBank/DDBJ whole genome shotgun (WGS) entry which is preliminary data.</text>
</comment>
<accession>Q4SI69</accession>
<organism evidence="1">
    <name type="scientific">Tetraodon nigroviridis</name>
    <name type="common">Spotted green pufferfish</name>
    <name type="synonym">Chelonodon nigroviridis</name>
    <dbReference type="NCBI Taxonomy" id="99883"/>
    <lineage>
        <taxon>Eukaryota</taxon>
        <taxon>Metazoa</taxon>
        <taxon>Chordata</taxon>
        <taxon>Craniata</taxon>
        <taxon>Vertebrata</taxon>
        <taxon>Euteleostomi</taxon>
        <taxon>Actinopterygii</taxon>
        <taxon>Neopterygii</taxon>
        <taxon>Teleostei</taxon>
        <taxon>Neoteleostei</taxon>
        <taxon>Acanthomorphata</taxon>
        <taxon>Eupercaria</taxon>
        <taxon>Tetraodontiformes</taxon>
        <taxon>Tetradontoidea</taxon>
        <taxon>Tetraodontidae</taxon>
        <taxon>Tetraodon</taxon>
    </lineage>
</organism>
<proteinExistence type="predicted"/>
<dbReference type="KEGG" id="tng:GSTEN00017817G001"/>
<dbReference type="EMBL" id="CAAE01014581">
    <property type="protein sequence ID" value="CAF99663.1"/>
    <property type="molecule type" value="Genomic_DNA"/>
</dbReference>
<reference evidence="1" key="1">
    <citation type="journal article" date="2004" name="Nature">
        <title>Genome duplication in the teleost fish Tetraodon nigroviridis reveals the early vertebrate proto-karyotype.</title>
        <authorList>
            <person name="Jaillon O."/>
            <person name="Aury J.-M."/>
            <person name="Brunet F."/>
            <person name="Petit J.-L."/>
            <person name="Stange-Thomann N."/>
            <person name="Mauceli E."/>
            <person name="Bouneau L."/>
            <person name="Fischer C."/>
            <person name="Ozouf-Costaz C."/>
            <person name="Bernot A."/>
            <person name="Nicaud S."/>
            <person name="Jaffe D."/>
            <person name="Fisher S."/>
            <person name="Lutfalla G."/>
            <person name="Dossat C."/>
            <person name="Segurens B."/>
            <person name="Dasilva C."/>
            <person name="Salanoubat M."/>
            <person name="Levy M."/>
            <person name="Boudet N."/>
            <person name="Castellano S."/>
            <person name="Anthouard V."/>
            <person name="Jubin C."/>
            <person name="Castelli V."/>
            <person name="Katinka M."/>
            <person name="Vacherie B."/>
            <person name="Biemont C."/>
            <person name="Skalli Z."/>
            <person name="Cattolico L."/>
            <person name="Poulain J."/>
            <person name="De Berardinis V."/>
            <person name="Cruaud C."/>
            <person name="Duprat S."/>
            <person name="Brottier P."/>
            <person name="Coutanceau J.-P."/>
            <person name="Gouzy J."/>
            <person name="Parra G."/>
            <person name="Lardier G."/>
            <person name="Chapple C."/>
            <person name="McKernan K.J."/>
            <person name="McEwan P."/>
            <person name="Bosak S."/>
            <person name="Kellis M."/>
            <person name="Volff J.-N."/>
            <person name="Guigo R."/>
            <person name="Zody M.C."/>
            <person name="Mesirov J."/>
            <person name="Lindblad-Toh K."/>
            <person name="Birren B."/>
            <person name="Nusbaum C."/>
            <person name="Kahn D."/>
            <person name="Robinson-Rechavi M."/>
            <person name="Laudet V."/>
            <person name="Schachter V."/>
            <person name="Quetier F."/>
            <person name="Saurin W."/>
            <person name="Scarpelli C."/>
            <person name="Wincker P."/>
            <person name="Lander E.S."/>
            <person name="Weissenbach J."/>
            <person name="Roest Crollius H."/>
        </authorList>
    </citation>
    <scope>NUCLEOTIDE SEQUENCE [LARGE SCALE GENOMIC DNA]</scope>
</reference>
<gene>
    <name evidence="1" type="ORF">GSTENG00017817001</name>
</gene>
<reference evidence="1" key="2">
    <citation type="submission" date="2004-02" db="EMBL/GenBank/DDBJ databases">
        <authorList>
            <consortium name="Genoscope"/>
            <consortium name="Whitehead Institute Centre for Genome Research"/>
        </authorList>
    </citation>
    <scope>NUCLEOTIDE SEQUENCE</scope>
</reference>
<sequence>MAEQKKKLCTDTHVYQLGPQILEQPRYVWSGRRWSSCSPCVARALWLLALATAGDPELGFAASMHIPTPTGRKKAGDVLLVIVSSASPSTDGIFAISLPVCATLSTSLRCAEEARLLPLHECIHYDAARRLITSEGN</sequence>
<dbReference type="AlphaFoldDB" id="Q4SI69"/>